<feature type="compositionally biased region" description="Pro residues" evidence="7">
    <location>
        <begin position="592"/>
        <end position="621"/>
    </location>
</feature>
<feature type="region of interest" description="Disordered" evidence="7">
    <location>
        <begin position="372"/>
        <end position="647"/>
    </location>
</feature>
<feature type="compositionally biased region" description="Acidic residues" evidence="7">
    <location>
        <begin position="410"/>
        <end position="444"/>
    </location>
</feature>
<feature type="compositionally biased region" description="Polar residues" evidence="7">
    <location>
        <begin position="147"/>
        <end position="156"/>
    </location>
</feature>
<feature type="compositionally biased region" description="Low complexity" evidence="7">
    <location>
        <begin position="172"/>
        <end position="185"/>
    </location>
</feature>
<feature type="compositionally biased region" description="Polar residues" evidence="7">
    <location>
        <begin position="448"/>
        <end position="466"/>
    </location>
</feature>
<dbReference type="EMBL" id="UXSR01000462">
    <property type="protein sequence ID" value="VDD76641.1"/>
    <property type="molecule type" value="Genomic_DNA"/>
</dbReference>
<dbReference type="Proteomes" id="UP000267029">
    <property type="component" value="Unassembled WGS sequence"/>
</dbReference>
<feature type="region of interest" description="Disordered" evidence="7">
    <location>
        <begin position="319"/>
        <end position="357"/>
    </location>
</feature>
<sequence length="937" mass="101581">MRLKIPQPVQTWFNTRRHLQLEKAEDQSDESACTTTIANPVILEAIQNLCYEIFALPVCTTEAINVAQTICGHIYYFAQSTNSGLQQLVMDLLPTLLHVYLVITSVSEHCARRSCLVMLALLSGGLSYVCADEHAATRPCTISTPSSRTFLSSNGKSMRARKSLRERLKKPGSSSSAGGVATTTTPKFRRPMVSSAVKDRTRRIFAGLTPNAETTGGSTASSELTAGTNLATLSAILEALLLGLYNTYASQKRFATPSYFTLPPFSDGSVFSGPLPVSEVVRRRAEALARSSAHDSGLVACLLGPSGLRDHSLPERLLDATTSTPTPRQGSRSWKNFGRRRHRRHQHRPTSRHRARADRLDIACITAPLQSAAMQTAKEEEELGHASRLDGREESENASSQDVHSCPPVEEAEEGAVDSVVVEEEGGPNVGEEEEEEDDDDEDVSALSEFQTTTSTPEELASNGSIYSDDEVVALEEEEEEDSGLRHIPNTSSPVSNGRRTHYESNSSNVKKRLPTLLNANCNETCDEVPSASETEEEVEEDDDDNVAFEVEEGEDDGDGDDLEMGDAVTANSCPPSPDDLTSATASDALPSAPPPSPPPPPPPPLPPAPQPPAPASPPPGKAKRKTKSTSVKKGDQVDHFEAARSTPRPRMSRIPYICSQFVIDLLPGLHYILATPQAHLAVSAIHELTTRATIELWSNVLLFVNGVSNSKFFLDAVHASAVSRKSGCCATTSITQLDQTNQSNTATSAVSVEQSPALSLDPLHHRHLPRPFPPSSSEDEQHSFAGVTGRHPCKTVITNASFQTVRPEEDIPLVKVPGPAEVAPPSWLPPPTPPPPQRIRPKSLSPRPSLASRRPPQTLSPRDIFLRLNCTNCGTSRTLEAPSRHRPQSFNARPKNVLIRVNLDRNPQLTKQSATLFALLIFCAALKLPRSFDLCG</sequence>
<reference evidence="8 9" key="1">
    <citation type="submission" date="2018-10" db="EMBL/GenBank/DDBJ databases">
        <authorList>
            <consortium name="Pathogen Informatics"/>
        </authorList>
    </citation>
    <scope>NUCLEOTIDE SEQUENCE [LARGE SCALE GENOMIC DNA]</scope>
</reference>
<gene>
    <name evidence="8" type="ORF">MCOS_LOCUS2644</name>
</gene>
<evidence type="ECO:0000256" key="4">
    <source>
        <dbReference type="ARBA" id="ARBA00022490"/>
    </source>
</evidence>
<dbReference type="GO" id="GO:0072659">
    <property type="term" value="P:protein localization to plasma membrane"/>
    <property type="evidence" value="ECO:0007669"/>
    <property type="project" value="TreeGrafter"/>
</dbReference>
<feature type="region of interest" description="Disordered" evidence="7">
    <location>
        <begin position="147"/>
        <end position="185"/>
    </location>
</feature>
<feature type="compositionally biased region" description="Low complexity" evidence="7">
    <location>
        <begin position="843"/>
        <end position="857"/>
    </location>
</feature>
<evidence type="ECO:0000256" key="6">
    <source>
        <dbReference type="ARBA" id="ARBA00034482"/>
    </source>
</evidence>
<dbReference type="AlphaFoldDB" id="A0A0R3U750"/>
<accession>A0A0R3U750</accession>
<evidence type="ECO:0000256" key="5">
    <source>
        <dbReference type="ARBA" id="ARBA00023136"/>
    </source>
</evidence>
<feature type="region of interest" description="Disordered" evidence="7">
    <location>
        <begin position="823"/>
        <end position="859"/>
    </location>
</feature>
<keyword evidence="3" id="KW-1003">Cell membrane</keyword>
<feature type="compositionally biased region" description="Polar residues" evidence="7">
    <location>
        <begin position="320"/>
        <end position="334"/>
    </location>
</feature>
<feature type="compositionally biased region" description="Acidic residues" evidence="7">
    <location>
        <begin position="534"/>
        <end position="565"/>
    </location>
</feature>
<evidence type="ECO:0000256" key="3">
    <source>
        <dbReference type="ARBA" id="ARBA00022475"/>
    </source>
</evidence>
<feature type="compositionally biased region" description="Basic and acidic residues" evidence="7">
    <location>
        <begin position="383"/>
        <end position="395"/>
    </location>
</feature>
<evidence type="ECO:0000313" key="8">
    <source>
        <dbReference type="EMBL" id="VDD76641.1"/>
    </source>
</evidence>
<protein>
    <recommendedName>
        <fullName evidence="10">Hyccin</fullName>
    </recommendedName>
</protein>
<feature type="compositionally biased region" description="Basic and acidic residues" evidence="7">
    <location>
        <begin position="633"/>
        <end position="643"/>
    </location>
</feature>
<dbReference type="Pfam" id="PF09790">
    <property type="entry name" value="Hyccin"/>
    <property type="match status" value="1"/>
</dbReference>
<evidence type="ECO:0000256" key="2">
    <source>
        <dbReference type="ARBA" id="ARBA00004514"/>
    </source>
</evidence>
<feature type="compositionally biased region" description="Polar residues" evidence="7">
    <location>
        <begin position="570"/>
        <end position="586"/>
    </location>
</feature>
<dbReference type="InterPro" id="IPR018619">
    <property type="entry name" value="Hyccin"/>
</dbReference>
<name>A0A0R3U750_MESCO</name>
<evidence type="ECO:0000256" key="7">
    <source>
        <dbReference type="SAM" id="MobiDB-lite"/>
    </source>
</evidence>
<evidence type="ECO:0000313" key="9">
    <source>
        <dbReference type="Proteomes" id="UP000267029"/>
    </source>
</evidence>
<proteinExistence type="inferred from homology"/>
<dbReference type="PANTHER" id="PTHR31220">
    <property type="entry name" value="HYCCIN RELATED"/>
    <property type="match status" value="1"/>
</dbReference>
<feature type="compositionally biased region" description="Acidic residues" evidence="7">
    <location>
        <begin position="468"/>
        <end position="482"/>
    </location>
</feature>
<feature type="region of interest" description="Disordered" evidence="7">
    <location>
        <begin position="763"/>
        <end position="791"/>
    </location>
</feature>
<feature type="compositionally biased region" description="Pro residues" evidence="7">
    <location>
        <begin position="827"/>
        <end position="839"/>
    </location>
</feature>
<feature type="compositionally biased region" description="Basic residues" evidence="7">
    <location>
        <begin position="158"/>
        <end position="170"/>
    </location>
</feature>
<dbReference type="GO" id="GO:0005886">
    <property type="term" value="C:plasma membrane"/>
    <property type="evidence" value="ECO:0007669"/>
    <property type="project" value="UniProtKB-SubCell"/>
</dbReference>
<dbReference type="GO" id="GO:0005829">
    <property type="term" value="C:cytosol"/>
    <property type="evidence" value="ECO:0007669"/>
    <property type="project" value="UniProtKB-SubCell"/>
</dbReference>
<feature type="compositionally biased region" description="Basic residues" evidence="7">
    <location>
        <begin position="337"/>
        <end position="356"/>
    </location>
</feature>
<keyword evidence="9" id="KW-1185">Reference proteome</keyword>
<dbReference type="GO" id="GO:0046854">
    <property type="term" value="P:phosphatidylinositol phosphate biosynthetic process"/>
    <property type="evidence" value="ECO:0007669"/>
    <property type="project" value="TreeGrafter"/>
</dbReference>
<dbReference type="OrthoDB" id="6276506at2759"/>
<evidence type="ECO:0000256" key="1">
    <source>
        <dbReference type="ARBA" id="ARBA00004236"/>
    </source>
</evidence>
<keyword evidence="5" id="KW-0472">Membrane</keyword>
<feature type="compositionally biased region" description="Polar residues" evidence="7">
    <location>
        <begin position="489"/>
        <end position="509"/>
    </location>
</feature>
<keyword evidence="4" id="KW-0963">Cytoplasm</keyword>
<dbReference type="PANTHER" id="PTHR31220:SF1">
    <property type="entry name" value="GH21176P"/>
    <property type="match status" value="1"/>
</dbReference>
<organism evidence="8 9">
    <name type="scientific">Mesocestoides corti</name>
    <name type="common">Flatworm</name>
    <dbReference type="NCBI Taxonomy" id="53468"/>
    <lineage>
        <taxon>Eukaryota</taxon>
        <taxon>Metazoa</taxon>
        <taxon>Spiralia</taxon>
        <taxon>Lophotrochozoa</taxon>
        <taxon>Platyhelminthes</taxon>
        <taxon>Cestoda</taxon>
        <taxon>Eucestoda</taxon>
        <taxon>Cyclophyllidea</taxon>
        <taxon>Mesocestoididae</taxon>
        <taxon>Mesocestoides</taxon>
    </lineage>
</organism>
<comment type="subcellular location">
    <subcellularLocation>
        <location evidence="1">Cell membrane</location>
    </subcellularLocation>
    <subcellularLocation>
        <location evidence="2">Cytoplasm</location>
        <location evidence="2">Cytosol</location>
    </subcellularLocation>
</comment>
<evidence type="ECO:0008006" key="10">
    <source>
        <dbReference type="Google" id="ProtNLM"/>
    </source>
</evidence>
<comment type="similarity">
    <text evidence="6">Belongs to the Hyccin family.</text>
</comment>